<feature type="compositionally biased region" description="Low complexity" evidence="5">
    <location>
        <begin position="211"/>
        <end position="225"/>
    </location>
</feature>
<dbReference type="PROSITE" id="PS50977">
    <property type="entry name" value="HTH_TETR_2"/>
    <property type="match status" value="1"/>
</dbReference>
<dbReference type="Proteomes" id="UP001595960">
    <property type="component" value="Unassembled WGS sequence"/>
</dbReference>
<keyword evidence="8" id="KW-1185">Reference proteome</keyword>
<organism evidence="7 8">
    <name type="scientific">Agromyces aurantiacus</name>
    <dbReference type="NCBI Taxonomy" id="165814"/>
    <lineage>
        <taxon>Bacteria</taxon>
        <taxon>Bacillati</taxon>
        <taxon>Actinomycetota</taxon>
        <taxon>Actinomycetes</taxon>
        <taxon>Micrococcales</taxon>
        <taxon>Microbacteriaceae</taxon>
        <taxon>Agromyces</taxon>
    </lineage>
</organism>
<evidence type="ECO:0000256" key="4">
    <source>
        <dbReference type="PROSITE-ProRule" id="PRU00335"/>
    </source>
</evidence>
<dbReference type="PANTHER" id="PTHR30055:SF234">
    <property type="entry name" value="HTH-TYPE TRANSCRIPTIONAL REGULATOR BETI"/>
    <property type="match status" value="1"/>
</dbReference>
<comment type="caution">
    <text evidence="7">The sequence shown here is derived from an EMBL/GenBank/DDBJ whole genome shotgun (WGS) entry which is preliminary data.</text>
</comment>
<keyword evidence="3" id="KW-0804">Transcription</keyword>
<evidence type="ECO:0000256" key="5">
    <source>
        <dbReference type="SAM" id="MobiDB-lite"/>
    </source>
</evidence>
<proteinExistence type="predicted"/>
<keyword evidence="2 4" id="KW-0238">DNA-binding</keyword>
<evidence type="ECO:0000313" key="7">
    <source>
        <dbReference type="EMBL" id="MFC4829766.1"/>
    </source>
</evidence>
<dbReference type="PANTHER" id="PTHR30055">
    <property type="entry name" value="HTH-TYPE TRANSCRIPTIONAL REGULATOR RUTR"/>
    <property type="match status" value="1"/>
</dbReference>
<evidence type="ECO:0000256" key="2">
    <source>
        <dbReference type="ARBA" id="ARBA00023125"/>
    </source>
</evidence>
<dbReference type="Pfam" id="PF17933">
    <property type="entry name" value="TetR_C_25"/>
    <property type="match status" value="1"/>
</dbReference>
<dbReference type="SUPFAM" id="SSF46689">
    <property type="entry name" value="Homeodomain-like"/>
    <property type="match status" value="1"/>
</dbReference>
<evidence type="ECO:0000259" key="6">
    <source>
        <dbReference type="PROSITE" id="PS50977"/>
    </source>
</evidence>
<dbReference type="InterPro" id="IPR009057">
    <property type="entry name" value="Homeodomain-like_sf"/>
</dbReference>
<evidence type="ECO:0000256" key="3">
    <source>
        <dbReference type="ARBA" id="ARBA00023163"/>
    </source>
</evidence>
<feature type="region of interest" description="Disordered" evidence="5">
    <location>
        <begin position="211"/>
        <end position="252"/>
    </location>
</feature>
<dbReference type="RefSeq" id="WP_204393722.1">
    <property type="nucleotide sequence ID" value="NZ_JAFBBW010000001.1"/>
</dbReference>
<dbReference type="PRINTS" id="PR00455">
    <property type="entry name" value="HTHTETR"/>
</dbReference>
<sequence length="252" mass="27013">MRSVAQEDATTRARIRDAAVARFGAQGFDRTSIRQIAADAGVSAGLVIHHFGSKDGLRRACDDWLVDRMIGEKRRLDGPAVSATIREWLDDPSRFRDYLDYVAMMLADGTPGGARLFDVLLGQTREMLEAGVADGSMHPSGDPDTRALLITVYGIAPLILRDHVARALGAPLDSAAALRRMTMPAIELHTHGLYTDSRMLDAARAALADTEPAAHAATPSRAARTGARVRSDKGPGNPNQDPDPPIGDAARD</sequence>
<feature type="DNA-binding region" description="H-T-H motif" evidence="4">
    <location>
        <begin position="32"/>
        <end position="51"/>
    </location>
</feature>
<accession>A0ABV9R6J5</accession>
<gene>
    <name evidence="7" type="ORF">ACFPER_13245</name>
</gene>
<dbReference type="InterPro" id="IPR001647">
    <property type="entry name" value="HTH_TetR"/>
</dbReference>
<dbReference type="Pfam" id="PF00440">
    <property type="entry name" value="TetR_N"/>
    <property type="match status" value="1"/>
</dbReference>
<dbReference type="Gene3D" id="1.10.357.10">
    <property type="entry name" value="Tetracycline Repressor, domain 2"/>
    <property type="match status" value="1"/>
</dbReference>
<feature type="domain" description="HTH tetR-type" evidence="6">
    <location>
        <begin position="9"/>
        <end position="69"/>
    </location>
</feature>
<dbReference type="EMBL" id="JBHSJC010000001">
    <property type="protein sequence ID" value="MFC4829766.1"/>
    <property type="molecule type" value="Genomic_DNA"/>
</dbReference>
<reference evidence="8" key="1">
    <citation type="journal article" date="2019" name="Int. J. Syst. Evol. Microbiol.">
        <title>The Global Catalogue of Microorganisms (GCM) 10K type strain sequencing project: providing services to taxonomists for standard genome sequencing and annotation.</title>
        <authorList>
            <consortium name="The Broad Institute Genomics Platform"/>
            <consortium name="The Broad Institute Genome Sequencing Center for Infectious Disease"/>
            <person name="Wu L."/>
            <person name="Ma J."/>
        </authorList>
    </citation>
    <scope>NUCLEOTIDE SEQUENCE [LARGE SCALE GENOMIC DNA]</scope>
    <source>
        <strain evidence="8">CGMCC 1.12192</strain>
    </source>
</reference>
<evidence type="ECO:0000313" key="8">
    <source>
        <dbReference type="Proteomes" id="UP001595960"/>
    </source>
</evidence>
<evidence type="ECO:0000256" key="1">
    <source>
        <dbReference type="ARBA" id="ARBA00023015"/>
    </source>
</evidence>
<protein>
    <submittedName>
        <fullName evidence="7">TetR family transcriptional regulator</fullName>
    </submittedName>
</protein>
<dbReference type="InterPro" id="IPR041484">
    <property type="entry name" value="TetR_C_25"/>
</dbReference>
<keyword evidence="1" id="KW-0805">Transcription regulation</keyword>
<dbReference type="InterPro" id="IPR050109">
    <property type="entry name" value="HTH-type_TetR-like_transc_reg"/>
</dbReference>
<name>A0ABV9R6J5_9MICO</name>